<proteinExistence type="predicted"/>
<evidence type="ECO:0000313" key="3">
    <source>
        <dbReference type="EMBL" id="PIA52191.1"/>
    </source>
</evidence>
<feature type="region of interest" description="Disordered" evidence="1">
    <location>
        <begin position="326"/>
        <end position="362"/>
    </location>
</feature>
<feature type="region of interest" description="Disordered" evidence="1">
    <location>
        <begin position="63"/>
        <end position="89"/>
    </location>
</feature>
<dbReference type="OrthoDB" id="331341at2759"/>
<gene>
    <name evidence="3" type="ORF">AQUCO_01000222v1</name>
</gene>
<evidence type="ECO:0000256" key="1">
    <source>
        <dbReference type="SAM" id="MobiDB-lite"/>
    </source>
</evidence>
<protein>
    <recommendedName>
        <fullName evidence="2">OCRE domain-containing protein</fullName>
    </recommendedName>
</protein>
<name>A0A2G5E914_AQUCA</name>
<evidence type="ECO:0000259" key="2">
    <source>
        <dbReference type="Pfam" id="PF17780"/>
    </source>
</evidence>
<dbReference type="InterPro" id="IPR039905">
    <property type="entry name" value="CD2BP2/Lin1"/>
</dbReference>
<organism evidence="3 4">
    <name type="scientific">Aquilegia coerulea</name>
    <name type="common">Rocky mountain columbine</name>
    <dbReference type="NCBI Taxonomy" id="218851"/>
    <lineage>
        <taxon>Eukaryota</taxon>
        <taxon>Viridiplantae</taxon>
        <taxon>Streptophyta</taxon>
        <taxon>Embryophyta</taxon>
        <taxon>Tracheophyta</taxon>
        <taxon>Spermatophyta</taxon>
        <taxon>Magnoliopsida</taxon>
        <taxon>Ranunculales</taxon>
        <taxon>Ranunculaceae</taxon>
        <taxon>Thalictroideae</taxon>
        <taxon>Aquilegia</taxon>
    </lineage>
</organism>
<dbReference type="InterPro" id="IPR035623">
    <property type="entry name" value="SUA-like_OCRE"/>
</dbReference>
<dbReference type="InterPro" id="IPR041591">
    <property type="entry name" value="OCRE"/>
</dbReference>
<evidence type="ECO:0000313" key="4">
    <source>
        <dbReference type="Proteomes" id="UP000230069"/>
    </source>
</evidence>
<keyword evidence="4" id="KW-1185">Reference proteome</keyword>
<sequence length="425" mass="48134">MEFDDGEEEKRRKKKVEFDDVTVDRIRYRSRSILNEISANISFQFAIVLVCLDNLKKCRARVMEENGSRKRSRSLPEDEDDSTKPPMAKRVRFPKGKKVKKLESDETSVLIGASIGPQAPVDLKDPKVAAEERAKRRAQKITKESLEIINVNNISVAEEEYEDDADFVDGEIKLEPFNLNQEREEGYFDADGNYVEYASEKDAKDAWLDSVEVDSRFAGTDSGKAIEENTPALSKEDIEKMKRQIADLLLPEETVLQALRRLKGKSTDRKAKMPEEVKLMFDQLTEYSMKLMENGETDVYHESREFFERGAGGSAADDFDMFAEDDENPTLNPSTNDIGLDTGSASESHSLPSTESAHTKFENGDAQNDYVYDESSGYYYNSTVGYYYDPASGLYCCANTGIWYSYNEQTGMYGEIQGETENLVT</sequence>
<dbReference type="PANTHER" id="PTHR13138">
    <property type="entry name" value="PROTEIN LIN1"/>
    <property type="match status" value="1"/>
</dbReference>
<dbReference type="Pfam" id="PF17780">
    <property type="entry name" value="OCRE"/>
    <property type="match status" value="1"/>
</dbReference>
<dbReference type="PANTHER" id="PTHR13138:SF3">
    <property type="entry name" value="CD2 ANTIGEN CYTOPLASMIC TAIL-BINDING PROTEIN 2"/>
    <property type="match status" value="1"/>
</dbReference>
<feature type="domain" description="OCRE" evidence="2">
    <location>
        <begin position="367"/>
        <end position="413"/>
    </location>
</feature>
<accession>A0A2G5E914</accession>
<dbReference type="InParanoid" id="A0A2G5E914"/>
<dbReference type="STRING" id="218851.A0A2G5E914"/>
<reference evidence="3 4" key="1">
    <citation type="submission" date="2017-09" db="EMBL/GenBank/DDBJ databases">
        <title>WGS assembly of Aquilegia coerulea Goldsmith.</title>
        <authorList>
            <person name="Hodges S."/>
            <person name="Kramer E."/>
            <person name="Nordborg M."/>
            <person name="Tomkins J."/>
            <person name="Borevitz J."/>
            <person name="Derieg N."/>
            <person name="Yan J."/>
            <person name="Mihaltcheva S."/>
            <person name="Hayes R.D."/>
            <person name="Rokhsar D."/>
        </authorList>
    </citation>
    <scope>NUCLEOTIDE SEQUENCE [LARGE SCALE GENOMIC DNA]</scope>
    <source>
        <strain evidence="4">cv. Goldsmith</strain>
    </source>
</reference>
<dbReference type="EMBL" id="KZ305027">
    <property type="protein sequence ID" value="PIA52191.1"/>
    <property type="molecule type" value="Genomic_DNA"/>
</dbReference>
<dbReference type="FunCoup" id="A0A2G5E914">
    <property type="interactions" value="1557"/>
</dbReference>
<feature type="compositionally biased region" description="Polar residues" evidence="1">
    <location>
        <begin position="329"/>
        <end position="356"/>
    </location>
</feature>
<dbReference type="Proteomes" id="UP000230069">
    <property type="component" value="Unassembled WGS sequence"/>
</dbReference>
<dbReference type="CDD" id="cd16166">
    <property type="entry name" value="OCRE_SUA_like"/>
    <property type="match status" value="1"/>
</dbReference>
<dbReference type="AlphaFoldDB" id="A0A2G5E914"/>
<dbReference type="GO" id="GO:0005682">
    <property type="term" value="C:U5 snRNP"/>
    <property type="evidence" value="ECO:0007669"/>
    <property type="project" value="InterPro"/>
</dbReference>